<evidence type="ECO:0000256" key="1">
    <source>
        <dbReference type="SAM" id="Phobius"/>
    </source>
</evidence>
<evidence type="ECO:0008006" key="4">
    <source>
        <dbReference type="Google" id="ProtNLM"/>
    </source>
</evidence>
<feature type="transmembrane region" description="Helical" evidence="1">
    <location>
        <begin position="57"/>
        <end position="82"/>
    </location>
</feature>
<accession>C0CQY3</accession>
<reference evidence="2 3" key="1">
    <citation type="submission" date="2009-01" db="EMBL/GenBank/DDBJ databases">
        <authorList>
            <person name="Fulton L."/>
            <person name="Clifton S."/>
            <person name="Fulton B."/>
            <person name="Xu J."/>
            <person name="Minx P."/>
            <person name="Pepin K.H."/>
            <person name="Johnson M."/>
            <person name="Bhonagiri V."/>
            <person name="Nash W.E."/>
            <person name="Mardis E.R."/>
            <person name="Wilson R.K."/>
        </authorList>
    </citation>
    <scope>NUCLEOTIDE SEQUENCE [LARGE SCALE GENOMIC DNA]</scope>
    <source>
        <strain evidence="3">DSM 10507 / JCM 14656 / S5a33</strain>
    </source>
</reference>
<feature type="transmembrane region" description="Helical" evidence="1">
    <location>
        <begin position="28"/>
        <end position="45"/>
    </location>
</feature>
<name>C0CQY3_BLAHS</name>
<dbReference type="EMBL" id="ACBZ01000176">
    <property type="protein sequence ID" value="EEG47824.1"/>
    <property type="molecule type" value="Genomic_DNA"/>
</dbReference>
<keyword evidence="3" id="KW-1185">Reference proteome</keyword>
<evidence type="ECO:0000313" key="3">
    <source>
        <dbReference type="Proteomes" id="UP000003100"/>
    </source>
</evidence>
<gene>
    <name evidence="2" type="ORF">RUMHYD_03296</name>
</gene>
<comment type="caution">
    <text evidence="2">The sequence shown here is derived from an EMBL/GenBank/DDBJ whole genome shotgun (WGS) entry which is preliminary data.</text>
</comment>
<evidence type="ECO:0000313" key="2">
    <source>
        <dbReference type="EMBL" id="EEG47824.1"/>
    </source>
</evidence>
<dbReference type="RefSeq" id="WP_005951373.1">
    <property type="nucleotide sequence ID" value="NZ_CP136423.1"/>
</dbReference>
<organism evidence="2 3">
    <name type="scientific">Blautia hydrogenotrophica (strain DSM 10507 / JCM 14656 / S5a33)</name>
    <name type="common">Ruminococcus hydrogenotrophicus</name>
    <dbReference type="NCBI Taxonomy" id="476272"/>
    <lineage>
        <taxon>Bacteria</taxon>
        <taxon>Bacillati</taxon>
        <taxon>Bacillota</taxon>
        <taxon>Clostridia</taxon>
        <taxon>Lachnospirales</taxon>
        <taxon>Lachnospiraceae</taxon>
        <taxon>Blautia</taxon>
    </lineage>
</organism>
<reference evidence="2 3" key="2">
    <citation type="submission" date="2009-02" db="EMBL/GenBank/DDBJ databases">
        <title>Draft genome sequence of Blautia hydrogenotrophica DSM 10507 (Ruminococcus hydrogenotrophicus DSM 10507).</title>
        <authorList>
            <person name="Sudarsanam P."/>
            <person name="Ley R."/>
            <person name="Guruge J."/>
            <person name="Turnbaugh P.J."/>
            <person name="Mahowald M."/>
            <person name="Liep D."/>
            <person name="Gordon J."/>
        </authorList>
    </citation>
    <scope>NUCLEOTIDE SEQUENCE [LARGE SCALE GENOMIC DNA]</scope>
    <source>
        <strain evidence="3">DSM 10507 / JCM 14656 / S5a33</strain>
    </source>
</reference>
<keyword evidence="1" id="KW-0812">Transmembrane</keyword>
<dbReference type="PATRIC" id="fig|476272.21.peg.1423"/>
<keyword evidence="1" id="KW-1133">Transmembrane helix</keyword>
<dbReference type="GeneID" id="86822868"/>
<protein>
    <recommendedName>
        <fullName evidence="4">Na+/H+ antiporter NhaC-like C-terminal domain-containing protein</fullName>
    </recommendedName>
</protein>
<dbReference type="Proteomes" id="UP000003100">
    <property type="component" value="Unassembled WGS sequence"/>
</dbReference>
<keyword evidence="1" id="KW-0472">Membrane</keyword>
<dbReference type="HOGENOM" id="CLU_2380474_0_0_9"/>
<proteinExistence type="predicted"/>
<sequence length="94" mass="10604">MFKGQIVDDAGDSDWNLTFSLIVLELEVHIPFIAVIVLTSLLAIRMEQTWEELETEILNSIVSVFQAVIILFMVGMVIGAWIQGKMAQGWNSFM</sequence>
<dbReference type="AlphaFoldDB" id="C0CQY3"/>